<keyword evidence="1" id="KW-0175">Coiled coil</keyword>
<gene>
    <name evidence="4" type="primary">LOC101496882</name>
</gene>
<dbReference type="RefSeq" id="XP_073225820.1">
    <property type="nucleotide sequence ID" value="XM_073369719.1"/>
</dbReference>
<protein>
    <submittedName>
        <fullName evidence="4">Uncharacterized protein LOC101496882 isoform X2</fullName>
    </submittedName>
</protein>
<feature type="compositionally biased region" description="Polar residues" evidence="2">
    <location>
        <begin position="24"/>
        <end position="39"/>
    </location>
</feature>
<name>A0A1S3ECF0_CICAR</name>
<feature type="compositionally biased region" description="Basic residues" evidence="2">
    <location>
        <begin position="1"/>
        <end position="15"/>
    </location>
</feature>
<dbReference type="AlphaFoldDB" id="A0A1S3ECF0"/>
<feature type="coiled-coil region" evidence="1">
    <location>
        <begin position="353"/>
        <end position="387"/>
    </location>
</feature>
<reference evidence="4" key="2">
    <citation type="submission" date="2025-08" db="UniProtKB">
        <authorList>
            <consortium name="RefSeq"/>
        </authorList>
    </citation>
    <scope>IDENTIFICATION</scope>
    <source>
        <tissue evidence="4">Etiolated seedlings</tissue>
    </source>
</reference>
<accession>A0A1S3ECF0</accession>
<keyword evidence="3" id="KW-1185">Reference proteome</keyword>
<dbReference type="InterPro" id="IPR007942">
    <property type="entry name" value="PLipase-like"/>
</dbReference>
<reference evidence="3" key="1">
    <citation type="journal article" date="2013" name="Nat. Biotechnol.">
        <title>Draft genome sequence of chickpea (Cicer arietinum) provides a resource for trait improvement.</title>
        <authorList>
            <person name="Varshney R.K."/>
            <person name="Song C."/>
            <person name="Saxena R.K."/>
            <person name="Azam S."/>
            <person name="Yu S."/>
            <person name="Sharpe A.G."/>
            <person name="Cannon S."/>
            <person name="Baek J."/>
            <person name="Rosen B.D."/>
            <person name="Tar'an B."/>
            <person name="Millan T."/>
            <person name="Zhang X."/>
            <person name="Ramsay L.D."/>
            <person name="Iwata A."/>
            <person name="Wang Y."/>
            <person name="Nelson W."/>
            <person name="Farmer A.D."/>
            <person name="Gaur P.M."/>
            <person name="Soderlund C."/>
            <person name="Penmetsa R.V."/>
            <person name="Xu C."/>
            <person name="Bharti A.K."/>
            <person name="He W."/>
            <person name="Winter P."/>
            <person name="Zhao S."/>
            <person name="Hane J.K."/>
            <person name="Carrasquilla-Garcia N."/>
            <person name="Condie J.A."/>
            <person name="Upadhyaya H.D."/>
            <person name="Luo M.C."/>
            <person name="Thudi M."/>
            <person name="Gowda C.L."/>
            <person name="Singh N.P."/>
            <person name="Lichtenzveig J."/>
            <person name="Gali K.K."/>
            <person name="Rubio J."/>
            <person name="Nadarajan N."/>
            <person name="Dolezel J."/>
            <person name="Bansal K.C."/>
            <person name="Xu X."/>
            <person name="Edwards D."/>
            <person name="Zhang G."/>
            <person name="Kahl G."/>
            <person name="Gil J."/>
            <person name="Singh K.B."/>
            <person name="Datta S.K."/>
            <person name="Jackson S.A."/>
            <person name="Wang J."/>
            <person name="Cook D.R."/>
        </authorList>
    </citation>
    <scope>NUCLEOTIDE SEQUENCE [LARGE SCALE GENOMIC DNA]</scope>
    <source>
        <strain evidence="3">cv. CDC Frontier</strain>
    </source>
</reference>
<evidence type="ECO:0000256" key="1">
    <source>
        <dbReference type="SAM" id="Coils"/>
    </source>
</evidence>
<evidence type="ECO:0000256" key="2">
    <source>
        <dbReference type="SAM" id="MobiDB-lite"/>
    </source>
</evidence>
<dbReference type="PANTHER" id="PTHR35358:SF10">
    <property type="entry name" value="PLANT PHOSPHOLIPASE-LIKE PROTEIN"/>
    <property type="match status" value="1"/>
</dbReference>
<dbReference type="OrthoDB" id="1096033at2759"/>
<evidence type="ECO:0000313" key="4">
    <source>
        <dbReference type="RefSeq" id="XP_012572621.1"/>
    </source>
</evidence>
<sequence length="429" mass="48188">MPPKKRGTRKQKRKQQTLYKVESISHSDSTTNQNDQSESWECPLSARRNLTPNTTVFSDRRCSLRSSARLIETGISSLSGCSQPQKAYKVPKGSLAESPSRNLVQVAHSLTLKPEIGHKEAENVGTSKVNIPEITEIGHKEAENSNVNIPETMEEVGETEKSLFLYSNQMHKHNAFEAECVPLEQETLAVEIQASNIFEEMKIKNHRKPISMARYSSSSFSLKLTEMVALGDDEADSGAQSCPKDTVNGYQVKPEFMPILRKIIDKHGDIAKNCVALTMKYRSVLLEMICDIVSELEKKDITKIKEDVLNSKIALVNEIKITQVEVEWLHMRLIELLEARSIIGQFGMLKNKIDNNKKTIETAESALEECEAQKKELSDKLRAICERETVCKEALTKAKDESTSISQTVKYAKSKVRPFLNCSLVDGLL</sequence>
<dbReference type="PANTHER" id="PTHR35358">
    <property type="entry name" value="OS06G0711100 PROTEIN"/>
    <property type="match status" value="1"/>
</dbReference>
<dbReference type="Pfam" id="PF05278">
    <property type="entry name" value="PEARLI-4"/>
    <property type="match status" value="1"/>
</dbReference>
<proteinExistence type="predicted"/>
<evidence type="ECO:0000313" key="3">
    <source>
        <dbReference type="Proteomes" id="UP000087171"/>
    </source>
</evidence>
<organism evidence="3 4">
    <name type="scientific">Cicer arietinum</name>
    <name type="common">Chickpea</name>
    <name type="synonym">Garbanzo</name>
    <dbReference type="NCBI Taxonomy" id="3827"/>
    <lineage>
        <taxon>Eukaryota</taxon>
        <taxon>Viridiplantae</taxon>
        <taxon>Streptophyta</taxon>
        <taxon>Embryophyta</taxon>
        <taxon>Tracheophyta</taxon>
        <taxon>Spermatophyta</taxon>
        <taxon>Magnoliopsida</taxon>
        <taxon>eudicotyledons</taxon>
        <taxon>Gunneridae</taxon>
        <taxon>Pentapetalae</taxon>
        <taxon>rosids</taxon>
        <taxon>fabids</taxon>
        <taxon>Fabales</taxon>
        <taxon>Fabaceae</taxon>
        <taxon>Papilionoideae</taxon>
        <taxon>50 kb inversion clade</taxon>
        <taxon>NPAAA clade</taxon>
        <taxon>Hologalegina</taxon>
        <taxon>IRL clade</taxon>
        <taxon>Cicereae</taxon>
        <taxon>Cicer</taxon>
    </lineage>
</organism>
<dbReference type="GeneID" id="101496882"/>
<dbReference type="Proteomes" id="UP000087171">
    <property type="component" value="Chromosome Ca6"/>
</dbReference>
<dbReference type="RefSeq" id="XP_012572621.1">
    <property type="nucleotide sequence ID" value="XM_012717167.2"/>
</dbReference>
<feature type="region of interest" description="Disordered" evidence="2">
    <location>
        <begin position="1"/>
        <end position="40"/>
    </location>
</feature>